<gene>
    <name evidence="1" type="ORF">AC578_8953</name>
</gene>
<sequence length="646" mass="73620">MGPASSPPQETQERIEIQSLLALMNPTSPVIAQILHQTAISPPHPLFARSRWVGISHGDYVCLAPSIWVAGRMLTCRKALHFFHAFLFGEMRGDQFKRVYLDHSQPLPAHEKAKVEGVLTQLAELVMIVFTRMEKCHDGMTRPNGSYRQGSPGKKSVIELPKSFLSEIDLARSSPEAVLRRWVVNAVTLAHEYCHSLSFATVGLDSEKRFEHDGFHELGFAFEQFVLEGMVQLEHKDTCQEALYLKTLHVHEINALATNTPVNDKLRHKVLQVIDGPKLLRMFDQSWSHLSHDAGFSKNTMSKIKYFLSKLTLKPTERSNVVEPDQRRLESTIDTLRDIGRFDRPDAFDPDTCTSYYPKPLEAWVSTHEDIILTRAHFINLEDFEHDLLKPAIVLFEKLITSPRALNFWHALLHSRRTQSNVNRQQRILPQSLPLSPQKIAHIHKSLKETSKHFIIILCTPNNIELTGDGVTFTLSSHPSTLVVIAITFSALTLALSTTSFLEIQKHYLRVALTLTHEFAHAFQLIHNPDDIEPFFNDDPFAELGFALLNWLMGGDAGYQIPETAGFVVRRAGTHEVWKKYEKAGTPFAITERLPRREQWVMPDEWVGEFFTRRFWEEDVVETSGLALRVDKMGTQDGESRSLCQK</sequence>
<evidence type="ECO:0000313" key="2">
    <source>
        <dbReference type="Proteomes" id="UP000070133"/>
    </source>
</evidence>
<proteinExistence type="predicted"/>
<dbReference type="Proteomes" id="UP000070133">
    <property type="component" value="Unassembled WGS sequence"/>
</dbReference>
<keyword evidence="2" id="KW-1185">Reference proteome</keyword>
<organism evidence="1 2">
    <name type="scientific">Pseudocercospora eumusae</name>
    <dbReference type="NCBI Taxonomy" id="321146"/>
    <lineage>
        <taxon>Eukaryota</taxon>
        <taxon>Fungi</taxon>
        <taxon>Dikarya</taxon>
        <taxon>Ascomycota</taxon>
        <taxon>Pezizomycotina</taxon>
        <taxon>Dothideomycetes</taxon>
        <taxon>Dothideomycetidae</taxon>
        <taxon>Mycosphaerellales</taxon>
        <taxon>Mycosphaerellaceae</taxon>
        <taxon>Pseudocercospora</taxon>
    </lineage>
</organism>
<dbReference type="OrthoDB" id="10254945at2759"/>
<reference evidence="1 2" key="1">
    <citation type="submission" date="2015-07" db="EMBL/GenBank/DDBJ databases">
        <title>Comparative genomics of the Sigatoka disease complex on banana suggests a link between parallel evolutionary changes in Pseudocercospora fijiensis and Pseudocercospora eumusae and increased virulence on the banana host.</title>
        <authorList>
            <person name="Chang T.-C."/>
            <person name="Salvucci A."/>
            <person name="Crous P.W."/>
            <person name="Stergiopoulos I."/>
        </authorList>
    </citation>
    <scope>NUCLEOTIDE SEQUENCE [LARGE SCALE GENOMIC DNA]</scope>
    <source>
        <strain evidence="1 2">CBS 114824</strain>
    </source>
</reference>
<comment type="caution">
    <text evidence="1">The sequence shown here is derived from an EMBL/GenBank/DDBJ whole genome shotgun (WGS) entry which is preliminary data.</text>
</comment>
<dbReference type="EMBL" id="LFZN01000026">
    <property type="protein sequence ID" value="KXT03820.1"/>
    <property type="molecule type" value="Genomic_DNA"/>
</dbReference>
<dbReference type="AlphaFoldDB" id="A0A139HN13"/>
<name>A0A139HN13_9PEZI</name>
<protein>
    <submittedName>
        <fullName evidence="1">Uncharacterized protein</fullName>
    </submittedName>
</protein>
<evidence type="ECO:0000313" key="1">
    <source>
        <dbReference type="EMBL" id="KXT03820.1"/>
    </source>
</evidence>
<accession>A0A139HN13</accession>
<dbReference type="STRING" id="321146.A0A139HN13"/>